<feature type="domain" description="Type II secretion system protein GspF" evidence="11">
    <location>
        <begin position="278"/>
        <end position="400"/>
    </location>
</feature>
<evidence type="ECO:0000256" key="3">
    <source>
        <dbReference type="ARBA" id="ARBA00022448"/>
    </source>
</evidence>
<feature type="transmembrane region" description="Helical" evidence="10">
    <location>
        <begin position="381"/>
        <end position="401"/>
    </location>
</feature>
<feature type="transmembrane region" description="Helical" evidence="10">
    <location>
        <begin position="173"/>
        <end position="193"/>
    </location>
</feature>
<evidence type="ECO:0000256" key="10">
    <source>
        <dbReference type="SAM" id="Phobius"/>
    </source>
</evidence>
<dbReference type="Gene3D" id="1.20.81.30">
    <property type="entry name" value="Type II secretion system (T2SS), domain F"/>
    <property type="match status" value="2"/>
</dbReference>
<keyword evidence="7 10" id="KW-1133">Transmembrane helix</keyword>
<gene>
    <name evidence="12" type="ORF">ABV408_07650</name>
</gene>
<organism evidence="12">
    <name type="scientific">Salinicola endophyticus</name>
    <dbReference type="NCBI Taxonomy" id="1949083"/>
    <lineage>
        <taxon>Bacteria</taxon>
        <taxon>Pseudomonadati</taxon>
        <taxon>Pseudomonadota</taxon>
        <taxon>Gammaproteobacteria</taxon>
        <taxon>Oceanospirillales</taxon>
        <taxon>Halomonadaceae</taxon>
        <taxon>Salinicola</taxon>
    </lineage>
</organism>
<name>A0AB74UAL1_9GAMM</name>
<evidence type="ECO:0000256" key="1">
    <source>
        <dbReference type="ARBA" id="ARBA00004429"/>
    </source>
</evidence>
<comment type="subcellular location">
    <subcellularLocation>
        <location evidence="1 9">Cell inner membrane</location>
        <topology evidence="1 9">Multi-pass membrane protein</topology>
    </subcellularLocation>
</comment>
<evidence type="ECO:0000256" key="4">
    <source>
        <dbReference type="ARBA" id="ARBA00022475"/>
    </source>
</evidence>
<feature type="domain" description="Type II secretion system protein GspF" evidence="11">
    <location>
        <begin position="74"/>
        <end position="197"/>
    </location>
</feature>
<keyword evidence="5" id="KW-0997">Cell inner membrane</keyword>
<evidence type="ECO:0000256" key="9">
    <source>
        <dbReference type="RuleBase" id="RU003923"/>
    </source>
</evidence>
<dbReference type="InterPro" id="IPR001992">
    <property type="entry name" value="T2SS_GspF/T4SS_PilC_CS"/>
</dbReference>
<keyword evidence="8 10" id="KW-0472">Membrane</keyword>
<evidence type="ECO:0000256" key="7">
    <source>
        <dbReference type="ARBA" id="ARBA00022989"/>
    </source>
</evidence>
<accession>A0AB74UAL1</accession>
<dbReference type="GO" id="GO:0005886">
    <property type="term" value="C:plasma membrane"/>
    <property type="evidence" value="ECO:0007669"/>
    <property type="project" value="UniProtKB-SubCell"/>
</dbReference>
<dbReference type="PANTHER" id="PTHR30012:SF7">
    <property type="entry name" value="PROTEIN TRANSPORT PROTEIN HOFC HOMOLOG"/>
    <property type="match status" value="1"/>
</dbReference>
<dbReference type="GO" id="GO:0015628">
    <property type="term" value="P:protein secretion by the type II secretion system"/>
    <property type="evidence" value="ECO:0007669"/>
    <property type="project" value="TreeGrafter"/>
</dbReference>
<evidence type="ECO:0000256" key="8">
    <source>
        <dbReference type="ARBA" id="ARBA00023136"/>
    </source>
</evidence>
<reference evidence="12" key="1">
    <citation type="submission" date="2024-06" db="EMBL/GenBank/DDBJ databases">
        <title>Complete genome of Salinicola endophyticus HNIBRBA4755.</title>
        <authorList>
            <person name="Shin S.Y."/>
            <person name="Kang H."/>
            <person name="Song J."/>
        </authorList>
    </citation>
    <scope>NUCLEOTIDE SEQUENCE</scope>
    <source>
        <strain evidence="12">HNIBRBA4755</strain>
    </source>
</reference>
<dbReference type="InterPro" id="IPR003004">
    <property type="entry name" value="GspF/PilC"/>
</dbReference>
<evidence type="ECO:0000256" key="5">
    <source>
        <dbReference type="ARBA" id="ARBA00022519"/>
    </source>
</evidence>
<dbReference type="InterPro" id="IPR018076">
    <property type="entry name" value="T2SS_GspF_dom"/>
</dbReference>
<dbReference type="PANTHER" id="PTHR30012">
    <property type="entry name" value="GENERAL SECRETION PATHWAY PROTEIN"/>
    <property type="match status" value="1"/>
</dbReference>
<keyword evidence="3 9" id="KW-0813">Transport</keyword>
<evidence type="ECO:0000259" key="11">
    <source>
        <dbReference type="Pfam" id="PF00482"/>
    </source>
</evidence>
<comment type="similarity">
    <text evidence="2 9">Belongs to the GSP F family.</text>
</comment>
<dbReference type="RefSeq" id="WP_353981837.1">
    <property type="nucleotide sequence ID" value="NZ_CP159578.1"/>
</dbReference>
<keyword evidence="4" id="KW-1003">Cell membrane</keyword>
<feature type="transmembrane region" description="Helical" evidence="10">
    <location>
        <begin position="227"/>
        <end position="246"/>
    </location>
</feature>
<dbReference type="Pfam" id="PF00482">
    <property type="entry name" value="T2SSF"/>
    <property type="match status" value="2"/>
</dbReference>
<keyword evidence="6 9" id="KW-0812">Transmembrane</keyword>
<dbReference type="PRINTS" id="PR00812">
    <property type="entry name" value="BCTERIALGSPF"/>
</dbReference>
<sequence length="408" mass="44862">MAATAKPPKRLVIHRWHWRGKNLRGETVSGELIASEVSEVRQELARQKIIVKRITRKTSPFGIGRVRQRDITLFARQLATMIRAGVPLLQACKVVAETLRNPAMRNLVENLGNDISAGASFSQALSRHPQRFDRMFVNMVAAGEQSGALDRMLERLASYREKIDTLKGRIKKALYYPVAVIAVGIGVTALLLIEVVPQFESLFAGFGAELPAFTRFTIDLSELAQAYWWQALLALVLTGIGLRRAIKRSPRFAYRVDRLLLRLPVLGSILDKGSIARFSRTLATTFNAGVPLVEALETAAGATGNRVHQRAIIGLRDDVGDGQQLAFAMRRAGIFPIMAVQMVSIGEEAGDLDTMLDKVADFYEEEVDNQVDALTSLLEPLIIVVLGVLVGGLVASMYLPIFQMGSAI</sequence>
<evidence type="ECO:0000256" key="6">
    <source>
        <dbReference type="ARBA" id="ARBA00022692"/>
    </source>
</evidence>
<proteinExistence type="inferred from homology"/>
<dbReference type="EMBL" id="CP159578">
    <property type="protein sequence ID" value="XCJ81046.1"/>
    <property type="molecule type" value="Genomic_DNA"/>
</dbReference>
<protein>
    <submittedName>
        <fullName evidence="12">Type II secretion system F family protein</fullName>
    </submittedName>
</protein>
<dbReference type="AlphaFoldDB" id="A0AB74UAL1"/>
<dbReference type="PROSITE" id="PS00874">
    <property type="entry name" value="T2SP_F"/>
    <property type="match status" value="1"/>
</dbReference>
<dbReference type="FunFam" id="1.20.81.30:FF:000001">
    <property type="entry name" value="Type II secretion system protein F"/>
    <property type="match status" value="2"/>
</dbReference>
<evidence type="ECO:0000313" key="12">
    <source>
        <dbReference type="EMBL" id="XCJ81046.1"/>
    </source>
</evidence>
<evidence type="ECO:0000256" key="2">
    <source>
        <dbReference type="ARBA" id="ARBA00005745"/>
    </source>
</evidence>
<dbReference type="InterPro" id="IPR042094">
    <property type="entry name" value="T2SS_GspF_sf"/>
</dbReference>